<evidence type="ECO:0000256" key="3">
    <source>
        <dbReference type="ARBA" id="ARBA00022448"/>
    </source>
</evidence>
<evidence type="ECO:0000256" key="8">
    <source>
        <dbReference type="SAM" id="Phobius"/>
    </source>
</evidence>
<keyword evidence="3" id="KW-0813">Transport</keyword>
<dbReference type="GO" id="GO:0005886">
    <property type="term" value="C:plasma membrane"/>
    <property type="evidence" value="ECO:0007669"/>
    <property type="project" value="UniProtKB-SubCell"/>
</dbReference>
<feature type="transmembrane region" description="Helical" evidence="8">
    <location>
        <begin position="301"/>
        <end position="319"/>
    </location>
</feature>
<feature type="transmembrane region" description="Helical" evidence="8">
    <location>
        <begin position="79"/>
        <end position="96"/>
    </location>
</feature>
<accession>A0A0D6B0L5</accession>
<keyword evidence="7 8" id="KW-0472">Membrane</keyword>
<evidence type="ECO:0000256" key="2">
    <source>
        <dbReference type="ARBA" id="ARBA00007935"/>
    </source>
</evidence>
<dbReference type="PATRIC" id="fig|35806.4.peg.1448"/>
<evidence type="ECO:0000256" key="5">
    <source>
        <dbReference type="ARBA" id="ARBA00022692"/>
    </source>
</evidence>
<dbReference type="InterPro" id="IPR000522">
    <property type="entry name" value="ABC_transptr_permease_BtuC"/>
</dbReference>
<organism evidence="9 10">
    <name type="scientific">Rhodovulum sulfidophilum</name>
    <name type="common">Rhodobacter sulfidophilus</name>
    <dbReference type="NCBI Taxonomy" id="35806"/>
    <lineage>
        <taxon>Bacteria</taxon>
        <taxon>Pseudomonadati</taxon>
        <taxon>Pseudomonadota</taxon>
        <taxon>Alphaproteobacteria</taxon>
        <taxon>Rhodobacterales</taxon>
        <taxon>Paracoccaceae</taxon>
        <taxon>Rhodovulum</taxon>
    </lineage>
</organism>
<dbReference type="Pfam" id="PF01032">
    <property type="entry name" value="FecCD"/>
    <property type="match status" value="1"/>
</dbReference>
<dbReference type="AlphaFoldDB" id="A0A0D6B0L5"/>
<evidence type="ECO:0000256" key="7">
    <source>
        <dbReference type="ARBA" id="ARBA00023136"/>
    </source>
</evidence>
<dbReference type="Gene3D" id="1.10.3470.10">
    <property type="entry name" value="ABC transporter involved in vitamin B12 uptake, BtuC"/>
    <property type="match status" value="1"/>
</dbReference>
<feature type="transmembrane region" description="Helical" evidence="8">
    <location>
        <begin position="326"/>
        <end position="343"/>
    </location>
</feature>
<dbReference type="CDD" id="cd06550">
    <property type="entry name" value="TM_ABC_iron-siderophores_like"/>
    <property type="match status" value="1"/>
</dbReference>
<sequence>MDDPNETGAEDRTVPRGQDARMRGQGLFWALALLVAALFLLSLLIGPAGLSVRESFSALLAGRGEAAVLVMREIRLPRAILAVLVGASLGLSGAALQGYMRNPLAEPGLIGVSSSAALGAVLALQTGLASAHVLALPASALTGALIAVSLLLLLAGPRGGAFTLILAGIALSALAGALTQLVLNLSPNPYATADIVFWLMGSLADRSFTHVWLALPLTVLGWMLLAGLGRGLDALTLGEDAAAALGIRLGRLRFALVIGVAASVGAGVAVAGAIGFVGLIVPHLLRPLVGARPARLLPASALGGAALLLAADIGVRLVLPDRDLKLGVVTALIGAPLFIRLIYRTRAEAGA</sequence>
<evidence type="ECO:0000256" key="4">
    <source>
        <dbReference type="ARBA" id="ARBA00022475"/>
    </source>
</evidence>
<keyword evidence="6 8" id="KW-1133">Transmembrane helix</keyword>
<evidence type="ECO:0000313" key="10">
    <source>
        <dbReference type="Proteomes" id="UP000064912"/>
    </source>
</evidence>
<dbReference type="KEGG" id="rsu:NHU_01402"/>
<comment type="subcellular location">
    <subcellularLocation>
        <location evidence="1">Cell membrane</location>
        <topology evidence="1">Multi-pass membrane protein</topology>
    </subcellularLocation>
</comment>
<name>A0A0D6B0L5_RHOSU</name>
<evidence type="ECO:0000256" key="6">
    <source>
        <dbReference type="ARBA" id="ARBA00022989"/>
    </source>
</evidence>
<feature type="transmembrane region" description="Helical" evidence="8">
    <location>
        <begin position="134"/>
        <end position="154"/>
    </location>
</feature>
<dbReference type="PANTHER" id="PTHR30472">
    <property type="entry name" value="FERRIC ENTEROBACTIN TRANSPORT SYSTEM PERMEASE PROTEIN"/>
    <property type="match status" value="1"/>
</dbReference>
<dbReference type="FunFam" id="1.10.3470.10:FF:000001">
    <property type="entry name" value="Vitamin B12 ABC transporter permease BtuC"/>
    <property type="match status" value="1"/>
</dbReference>
<dbReference type="eggNOG" id="COG0609">
    <property type="taxonomic scope" value="Bacteria"/>
</dbReference>
<feature type="transmembrane region" description="Helical" evidence="8">
    <location>
        <begin position="108"/>
        <end position="128"/>
    </location>
</feature>
<feature type="transmembrane region" description="Helical" evidence="8">
    <location>
        <begin position="26"/>
        <end position="50"/>
    </location>
</feature>
<proteinExistence type="inferred from homology"/>
<feature type="transmembrane region" description="Helical" evidence="8">
    <location>
        <begin position="208"/>
        <end position="228"/>
    </location>
</feature>
<dbReference type="GO" id="GO:0022857">
    <property type="term" value="F:transmembrane transporter activity"/>
    <property type="evidence" value="ECO:0007669"/>
    <property type="project" value="InterPro"/>
</dbReference>
<protein>
    <submittedName>
        <fullName evidence="9">ABC cobalamin/Fe3+-siderophore transporter, inner membrane subunit</fullName>
    </submittedName>
</protein>
<keyword evidence="5 8" id="KW-0812">Transmembrane</keyword>
<comment type="similarity">
    <text evidence="2">Belongs to the binding-protein-dependent transport system permease family. FecCD subfamily.</text>
</comment>
<keyword evidence="4" id="KW-1003">Cell membrane</keyword>
<dbReference type="InterPro" id="IPR037294">
    <property type="entry name" value="ABC_BtuC-like"/>
</dbReference>
<gene>
    <name evidence="9" type="ORF">NHU_01402</name>
</gene>
<evidence type="ECO:0000313" key="9">
    <source>
        <dbReference type="EMBL" id="BAQ68561.1"/>
    </source>
</evidence>
<feature type="transmembrane region" description="Helical" evidence="8">
    <location>
        <begin position="254"/>
        <end position="281"/>
    </location>
</feature>
<feature type="transmembrane region" description="Helical" evidence="8">
    <location>
        <begin position="161"/>
        <end position="183"/>
    </location>
</feature>
<dbReference type="Proteomes" id="UP000064912">
    <property type="component" value="Chromosome"/>
</dbReference>
<dbReference type="EMBL" id="AP014800">
    <property type="protein sequence ID" value="BAQ68561.1"/>
    <property type="molecule type" value="Genomic_DNA"/>
</dbReference>
<evidence type="ECO:0000256" key="1">
    <source>
        <dbReference type="ARBA" id="ARBA00004651"/>
    </source>
</evidence>
<dbReference type="SUPFAM" id="SSF81345">
    <property type="entry name" value="ABC transporter involved in vitamin B12 uptake, BtuC"/>
    <property type="match status" value="1"/>
</dbReference>
<reference evidence="9 10" key="1">
    <citation type="submission" date="2015-02" db="EMBL/GenBank/DDBJ databases">
        <title>Genome sequene of Rhodovulum sulfidophilum DSM 2351.</title>
        <authorList>
            <person name="Nagao N."/>
        </authorList>
    </citation>
    <scope>NUCLEOTIDE SEQUENCE [LARGE SCALE GENOMIC DNA]</scope>
    <source>
        <strain evidence="9 10">DSM 2351</strain>
    </source>
</reference>
<dbReference type="PANTHER" id="PTHR30472:SF25">
    <property type="entry name" value="ABC TRANSPORTER PERMEASE PROTEIN MJ0876-RELATED"/>
    <property type="match status" value="1"/>
</dbReference>